<feature type="domain" description="HTH araC/xylS-type" evidence="4">
    <location>
        <begin position="249"/>
        <end position="347"/>
    </location>
</feature>
<name>A0A1I0F9H2_9RHOB</name>
<gene>
    <name evidence="5" type="ORF">SAMN04489858_106132</name>
</gene>
<dbReference type="EMBL" id="FOHO01000006">
    <property type="protein sequence ID" value="SET54560.1"/>
    <property type="molecule type" value="Genomic_DNA"/>
</dbReference>
<dbReference type="SMART" id="SM00342">
    <property type="entry name" value="HTH_ARAC"/>
    <property type="match status" value="1"/>
</dbReference>
<keyword evidence="1" id="KW-0805">Transcription regulation</keyword>
<dbReference type="GO" id="GO:0043565">
    <property type="term" value="F:sequence-specific DNA binding"/>
    <property type="evidence" value="ECO:0007669"/>
    <property type="project" value="InterPro"/>
</dbReference>
<dbReference type="GO" id="GO:0003700">
    <property type="term" value="F:DNA-binding transcription factor activity"/>
    <property type="evidence" value="ECO:0007669"/>
    <property type="project" value="InterPro"/>
</dbReference>
<proteinExistence type="predicted"/>
<dbReference type="STRING" id="364199.SAMN04489858_106132"/>
<keyword evidence="3" id="KW-0804">Transcription</keyword>
<dbReference type="Proteomes" id="UP000199180">
    <property type="component" value="Unassembled WGS sequence"/>
</dbReference>
<dbReference type="RefSeq" id="WP_090734626.1">
    <property type="nucleotide sequence ID" value="NZ_FOHO01000006.1"/>
</dbReference>
<dbReference type="Gene3D" id="1.10.10.60">
    <property type="entry name" value="Homeodomain-like"/>
    <property type="match status" value="1"/>
</dbReference>
<accession>A0A1I0F9H2</accession>
<evidence type="ECO:0000256" key="1">
    <source>
        <dbReference type="ARBA" id="ARBA00023015"/>
    </source>
</evidence>
<evidence type="ECO:0000313" key="5">
    <source>
        <dbReference type="EMBL" id="SET54560.1"/>
    </source>
</evidence>
<dbReference type="PROSITE" id="PS01124">
    <property type="entry name" value="HTH_ARAC_FAMILY_2"/>
    <property type="match status" value="1"/>
</dbReference>
<dbReference type="PANTHER" id="PTHR43280">
    <property type="entry name" value="ARAC-FAMILY TRANSCRIPTIONAL REGULATOR"/>
    <property type="match status" value="1"/>
</dbReference>
<dbReference type="OrthoDB" id="9814125at2"/>
<dbReference type="PANTHER" id="PTHR43280:SF2">
    <property type="entry name" value="HTH-TYPE TRANSCRIPTIONAL REGULATOR EXSA"/>
    <property type="match status" value="1"/>
</dbReference>
<dbReference type="AlphaFoldDB" id="A0A1I0F9H2"/>
<reference evidence="5 6" key="1">
    <citation type="submission" date="2016-10" db="EMBL/GenBank/DDBJ databases">
        <authorList>
            <person name="de Groot N.N."/>
        </authorList>
    </citation>
    <scope>NUCLEOTIDE SEQUENCE [LARGE SCALE GENOMIC DNA]</scope>
    <source>
        <strain evidence="5 6">DSM 17862</strain>
    </source>
</reference>
<organism evidence="5 6">
    <name type="scientific">Paracoccus homiensis</name>
    <dbReference type="NCBI Taxonomy" id="364199"/>
    <lineage>
        <taxon>Bacteria</taxon>
        <taxon>Pseudomonadati</taxon>
        <taxon>Pseudomonadota</taxon>
        <taxon>Alphaproteobacteria</taxon>
        <taxon>Rhodobacterales</taxon>
        <taxon>Paracoccaceae</taxon>
        <taxon>Paracoccus</taxon>
    </lineage>
</organism>
<keyword evidence="6" id="KW-1185">Reference proteome</keyword>
<protein>
    <submittedName>
        <fullName evidence="5">AraC family transcriptional regulator, transcriptional activator of pobA</fullName>
    </submittedName>
</protein>
<evidence type="ECO:0000256" key="3">
    <source>
        <dbReference type="ARBA" id="ARBA00023163"/>
    </source>
</evidence>
<dbReference type="InterPro" id="IPR009057">
    <property type="entry name" value="Homeodomain-like_sf"/>
</dbReference>
<evidence type="ECO:0000256" key="2">
    <source>
        <dbReference type="ARBA" id="ARBA00023125"/>
    </source>
</evidence>
<dbReference type="Pfam" id="PF12833">
    <property type="entry name" value="HTH_18"/>
    <property type="match status" value="1"/>
</dbReference>
<evidence type="ECO:0000313" key="6">
    <source>
        <dbReference type="Proteomes" id="UP000199180"/>
    </source>
</evidence>
<keyword evidence="2" id="KW-0238">DNA-binding</keyword>
<sequence length="350" mass="37314">MATHDAGSFRNGFPFSASPFGKNAGWASVGGPRPDPGAAKVTDGSIPEGHAPVFADPAPRLQNIAPAAPNSVALPTSRPYAQRPIARQTGLRLLPLGSFVWGAKGNPPQPRTRSDHSLIWVTRGYAQLDLPRKERLLAPDTVCFIPAGTAFAFLPRAGAEGQVMLLAPQMAQDNDPPFPARMIAGMAGDEGAALHLTLHELSIETARNAGAAGMHCLLGMLALLLGRLQPLIATPDRATMPQRDRSLLERFMNLAGSRLKQGITIADLAEELGTTSAALDHACQSGRGKRAIDLIHQIRLEMAVQALRETRHSPAQIARDFGYASHTHFTRAFVAATGRTPEAFRAQSSS</sequence>
<dbReference type="InterPro" id="IPR018060">
    <property type="entry name" value="HTH_AraC"/>
</dbReference>
<dbReference type="SUPFAM" id="SSF46689">
    <property type="entry name" value="Homeodomain-like"/>
    <property type="match status" value="1"/>
</dbReference>
<evidence type="ECO:0000259" key="4">
    <source>
        <dbReference type="PROSITE" id="PS01124"/>
    </source>
</evidence>